<dbReference type="InterPro" id="IPR005755">
    <property type="entry name" value="Ribosomal_uL13_euk/arc"/>
</dbReference>
<keyword evidence="4 5" id="KW-0687">Ribonucleoprotein</keyword>
<dbReference type="OrthoDB" id="1882297at2759"/>
<dbReference type="Proteomes" id="UP000777482">
    <property type="component" value="Unassembled WGS sequence"/>
</dbReference>
<proteinExistence type="inferred from homology"/>
<dbReference type="GO" id="GO:0017148">
    <property type="term" value="P:negative regulation of translation"/>
    <property type="evidence" value="ECO:0007669"/>
    <property type="project" value="TreeGrafter"/>
</dbReference>
<feature type="region of interest" description="Disordered" evidence="6">
    <location>
        <begin position="53"/>
        <end position="90"/>
    </location>
</feature>
<name>A0A9P6W6G5_RHOMI</name>
<dbReference type="PROSITE" id="PS00783">
    <property type="entry name" value="RIBOSOMAL_L13"/>
    <property type="match status" value="1"/>
</dbReference>
<reference evidence="7 8" key="1">
    <citation type="submission" date="2020-11" db="EMBL/GenBank/DDBJ databases">
        <title>Kefir isolates.</title>
        <authorList>
            <person name="Marcisauskas S."/>
            <person name="Kim Y."/>
            <person name="Blasche S."/>
        </authorList>
    </citation>
    <scope>NUCLEOTIDE SEQUENCE [LARGE SCALE GENOMIC DNA]</scope>
    <source>
        <strain evidence="7 8">KR</strain>
    </source>
</reference>
<dbReference type="HAMAP" id="MF_01366">
    <property type="entry name" value="Ribosomal_uL13"/>
    <property type="match status" value="1"/>
</dbReference>
<dbReference type="NCBIfam" id="TIGR01077">
    <property type="entry name" value="L13_A_E"/>
    <property type="match status" value="1"/>
</dbReference>
<sequence length="257" mass="28416">MATFSTAPVTIDGKGHLLGRLASIVAKQILNGQKVVVVRCELINASGSFFRNKRSRDDASEGRGSRSGEAAGGRARRESTSAPSPNRNSCLPALVRDDVHGLMGGNRLKYADYLNKRHLVNPRRSGPFHFRAPSRIFYKAVRGMVPHKTARGAAALERLKVFEGVPPPYDRKKKVVVPSALRVLRLKPGRKYCTIKRISHEFGWSYRDVVDRLEEKRKVKAAAFHERKVATQKAQVAALKAATNAAPITEKLASYGY</sequence>
<evidence type="ECO:0000256" key="3">
    <source>
        <dbReference type="ARBA" id="ARBA00022980"/>
    </source>
</evidence>
<dbReference type="GO" id="GO:0003735">
    <property type="term" value="F:structural constituent of ribosome"/>
    <property type="evidence" value="ECO:0007669"/>
    <property type="project" value="InterPro"/>
</dbReference>
<dbReference type="GO" id="GO:0022625">
    <property type="term" value="C:cytosolic large ribosomal subunit"/>
    <property type="evidence" value="ECO:0007669"/>
    <property type="project" value="TreeGrafter"/>
</dbReference>
<dbReference type="PANTHER" id="PTHR11545:SF3">
    <property type="entry name" value="LARGE RIBOSOMAL SUBUNIT PROTEIN UL13"/>
    <property type="match status" value="1"/>
</dbReference>
<evidence type="ECO:0000313" key="8">
    <source>
        <dbReference type="Proteomes" id="UP000777482"/>
    </source>
</evidence>
<gene>
    <name evidence="7" type="primary">RPL16B</name>
    <name evidence="7" type="ORF">C6P46_005964</name>
</gene>
<evidence type="ECO:0000256" key="1">
    <source>
        <dbReference type="ARBA" id="ARBA00004021"/>
    </source>
</evidence>
<dbReference type="GO" id="GO:0006412">
    <property type="term" value="P:translation"/>
    <property type="evidence" value="ECO:0007669"/>
    <property type="project" value="InterPro"/>
</dbReference>
<dbReference type="FunFam" id="3.90.1180.10:FF:000002">
    <property type="entry name" value="60S ribosomal protein L16"/>
    <property type="match status" value="1"/>
</dbReference>
<comment type="similarity">
    <text evidence="2 5">Belongs to the universal ribosomal protein uL13 family.</text>
</comment>
<comment type="function">
    <text evidence="1">Component of the ribosome, a large ribonucleoprotein complex responsible for the synthesis of proteins in the cell. The small ribosomal subunit (SSU) binds messenger RNAs (mRNAs) and translates the encoded message by selecting cognate aminoacyl-transfer RNA (tRNA) molecules. The large subunit (LSU) contains the ribosomal catalytic site termed the peptidyl transferase center (PTC), which catalyzes the formation of peptide bonds, thereby polymerizing the amino acids delivered by tRNAs into a polypeptide chain. The nascent polypeptides leave the ribosome through a tunnel in the LSU and interact with protein factors that function in enzymatic processing, targeting, and the membrane insertion of nascent chains at the exit of the ribosomal tunnel.</text>
</comment>
<dbReference type="Gene3D" id="3.90.1180.10">
    <property type="entry name" value="Ribosomal protein L13"/>
    <property type="match status" value="2"/>
</dbReference>
<evidence type="ECO:0000313" key="7">
    <source>
        <dbReference type="EMBL" id="KAG0665870.1"/>
    </source>
</evidence>
<accession>A0A9P6W6G5</accession>
<dbReference type="InterPro" id="IPR036899">
    <property type="entry name" value="Ribosomal_uL13_sf"/>
</dbReference>
<comment type="caution">
    <text evidence="7">The sequence shown here is derived from an EMBL/GenBank/DDBJ whole genome shotgun (WGS) entry which is preliminary data.</text>
</comment>
<organism evidence="7 8">
    <name type="scientific">Rhodotorula mucilaginosa</name>
    <name type="common">Yeast</name>
    <name type="synonym">Rhodotorula rubra</name>
    <dbReference type="NCBI Taxonomy" id="5537"/>
    <lineage>
        <taxon>Eukaryota</taxon>
        <taxon>Fungi</taxon>
        <taxon>Dikarya</taxon>
        <taxon>Basidiomycota</taxon>
        <taxon>Pucciniomycotina</taxon>
        <taxon>Microbotryomycetes</taxon>
        <taxon>Sporidiobolales</taxon>
        <taxon>Sporidiobolaceae</taxon>
        <taxon>Rhodotorula</taxon>
    </lineage>
</organism>
<dbReference type="InterPro" id="IPR005822">
    <property type="entry name" value="Ribosomal_uL13"/>
</dbReference>
<dbReference type="AlphaFoldDB" id="A0A9P6W6G5"/>
<dbReference type="Pfam" id="PF00572">
    <property type="entry name" value="Ribosomal_L13"/>
    <property type="match status" value="2"/>
</dbReference>
<dbReference type="FunFam" id="6.10.250.3250:FF:000001">
    <property type="entry name" value="60S ribosomal protein L13a"/>
    <property type="match status" value="1"/>
</dbReference>
<protein>
    <submittedName>
        <fullName evidence="7">60S ribosomal protein L16B</fullName>
    </submittedName>
</protein>
<keyword evidence="3 5" id="KW-0689">Ribosomal protein</keyword>
<dbReference type="Gene3D" id="6.10.250.3250">
    <property type="match status" value="1"/>
</dbReference>
<dbReference type="SUPFAM" id="SSF52161">
    <property type="entry name" value="Ribosomal protein L13"/>
    <property type="match status" value="2"/>
</dbReference>
<dbReference type="InterPro" id="IPR023563">
    <property type="entry name" value="Ribosomal_uL13_CS"/>
</dbReference>
<dbReference type="EMBL" id="PUHQ01000007">
    <property type="protein sequence ID" value="KAG0665870.1"/>
    <property type="molecule type" value="Genomic_DNA"/>
</dbReference>
<dbReference type="PANTHER" id="PTHR11545">
    <property type="entry name" value="RIBOSOMAL PROTEIN L13"/>
    <property type="match status" value="1"/>
</dbReference>
<dbReference type="GO" id="GO:0003729">
    <property type="term" value="F:mRNA binding"/>
    <property type="evidence" value="ECO:0007669"/>
    <property type="project" value="TreeGrafter"/>
</dbReference>
<evidence type="ECO:0000256" key="5">
    <source>
        <dbReference type="RuleBase" id="RU003877"/>
    </source>
</evidence>
<keyword evidence="8" id="KW-1185">Reference proteome</keyword>
<feature type="compositionally biased region" description="Basic and acidic residues" evidence="6">
    <location>
        <begin position="55"/>
        <end position="66"/>
    </location>
</feature>
<evidence type="ECO:0000256" key="4">
    <source>
        <dbReference type="ARBA" id="ARBA00023274"/>
    </source>
</evidence>
<evidence type="ECO:0000256" key="2">
    <source>
        <dbReference type="ARBA" id="ARBA00006227"/>
    </source>
</evidence>
<evidence type="ECO:0000256" key="6">
    <source>
        <dbReference type="SAM" id="MobiDB-lite"/>
    </source>
</evidence>